<proteinExistence type="predicted"/>
<name>A0A100INZ7_ASPNG</name>
<dbReference type="Proteomes" id="UP000068243">
    <property type="component" value="Unassembled WGS sequence"/>
</dbReference>
<evidence type="ECO:0000256" key="5">
    <source>
        <dbReference type="SAM" id="Phobius"/>
    </source>
</evidence>
<dbReference type="GO" id="GO:0005789">
    <property type="term" value="C:endoplasmic reticulum membrane"/>
    <property type="evidence" value="ECO:0007669"/>
    <property type="project" value="InterPro"/>
</dbReference>
<dbReference type="OrthoDB" id="284718at2759"/>
<keyword evidence="3 5" id="KW-1133">Transmembrane helix</keyword>
<evidence type="ECO:0000256" key="1">
    <source>
        <dbReference type="ARBA" id="ARBA00004370"/>
    </source>
</evidence>
<dbReference type="VEuPathDB" id="FungiDB:ATCC64974_94890"/>
<dbReference type="VEuPathDB" id="FungiDB:M747DRAFT_338724"/>
<protein>
    <submittedName>
        <fullName evidence="6">Uncharacterized protein</fullName>
    </submittedName>
</protein>
<reference evidence="7" key="1">
    <citation type="journal article" date="2016" name="Genome Announc.">
        <title>Draft genome sequence of Aspergillus niger strain An76.</title>
        <authorList>
            <person name="Gong W."/>
            <person name="Cheng Z."/>
            <person name="Zhang H."/>
            <person name="Liu L."/>
            <person name="Gao P."/>
            <person name="Wang L."/>
        </authorList>
    </citation>
    <scope>NUCLEOTIDE SEQUENCE [LARGE SCALE GENOMIC DNA]</scope>
    <source>
        <strain evidence="7">An76</strain>
    </source>
</reference>
<accession>A0A100INZ7</accession>
<dbReference type="VEuPathDB" id="FungiDB:An11g10100"/>
<dbReference type="OMA" id="RNKFIGW"/>
<sequence length="114" mass="12526">MASKKDMRRLDLAIPYIDPPKSKDEADMSSAMSSTMPMAAMFTRNRMIGWVSFVFSLQSWLGETPDQKRNASTPAYMSVLMSLMALVVTYFPIFLPPQNARAAPGATASTTPSP</sequence>
<feature type="transmembrane region" description="Helical" evidence="5">
    <location>
        <begin position="75"/>
        <end position="95"/>
    </location>
</feature>
<dbReference type="GO" id="GO:0045048">
    <property type="term" value="P:protein insertion into ER membrane"/>
    <property type="evidence" value="ECO:0007669"/>
    <property type="project" value="InterPro"/>
</dbReference>
<dbReference type="PANTHER" id="PTHR28038">
    <property type="entry name" value="ADL329WP"/>
    <property type="match status" value="1"/>
</dbReference>
<keyword evidence="2 5" id="KW-0812">Transmembrane</keyword>
<keyword evidence="4 5" id="KW-0472">Membrane</keyword>
<dbReference type="EMBL" id="BCMY01000013">
    <property type="protein sequence ID" value="GAQ44713.1"/>
    <property type="molecule type" value="Genomic_DNA"/>
</dbReference>
<dbReference type="PaxDb" id="5061-CADANGAP00009150"/>
<evidence type="ECO:0000313" key="7">
    <source>
        <dbReference type="Proteomes" id="UP000068243"/>
    </source>
</evidence>
<dbReference type="AlphaFoldDB" id="A0A100INZ7"/>
<dbReference type="Pfam" id="PF03669">
    <property type="entry name" value="ASTER"/>
    <property type="match status" value="1"/>
</dbReference>
<gene>
    <name evidence="6" type="ORF">ABL_07374</name>
</gene>
<dbReference type="GO" id="GO:0044183">
    <property type="term" value="F:protein folding chaperone"/>
    <property type="evidence" value="ECO:0007669"/>
    <property type="project" value="InterPro"/>
</dbReference>
<dbReference type="InterPro" id="IPR005351">
    <property type="entry name" value="ASTER"/>
</dbReference>
<comment type="subcellular location">
    <subcellularLocation>
        <location evidence="1">Membrane</location>
    </subcellularLocation>
</comment>
<comment type="caution">
    <text evidence="6">The sequence shown here is derived from an EMBL/GenBank/DDBJ whole genome shotgun (WGS) entry which is preliminary data.</text>
</comment>
<evidence type="ECO:0000256" key="2">
    <source>
        <dbReference type="ARBA" id="ARBA00022692"/>
    </source>
</evidence>
<dbReference type="PANTHER" id="PTHR28038:SF1">
    <property type="entry name" value="ADL329WP"/>
    <property type="match status" value="1"/>
</dbReference>
<evidence type="ECO:0000256" key="4">
    <source>
        <dbReference type="ARBA" id="ARBA00023136"/>
    </source>
</evidence>
<dbReference type="VEuPathDB" id="FungiDB:ASPNIDRAFT2_1147266"/>
<evidence type="ECO:0000256" key="3">
    <source>
        <dbReference type="ARBA" id="ARBA00022989"/>
    </source>
</evidence>
<organism evidence="6 7">
    <name type="scientific">Aspergillus niger</name>
    <dbReference type="NCBI Taxonomy" id="5061"/>
    <lineage>
        <taxon>Eukaryota</taxon>
        <taxon>Fungi</taxon>
        <taxon>Dikarya</taxon>
        <taxon>Ascomycota</taxon>
        <taxon>Pezizomycotina</taxon>
        <taxon>Eurotiomycetes</taxon>
        <taxon>Eurotiomycetidae</taxon>
        <taxon>Eurotiales</taxon>
        <taxon>Aspergillaceae</taxon>
        <taxon>Aspergillus</taxon>
        <taxon>Aspergillus subgen. Circumdati</taxon>
    </lineage>
</organism>
<evidence type="ECO:0000313" key="6">
    <source>
        <dbReference type="EMBL" id="GAQ44713.1"/>
    </source>
</evidence>